<feature type="domain" description="Nuclear receptor" evidence="10">
    <location>
        <begin position="18"/>
        <end position="95"/>
    </location>
</feature>
<dbReference type="GO" id="GO:0000978">
    <property type="term" value="F:RNA polymerase II cis-regulatory region sequence-specific DNA binding"/>
    <property type="evidence" value="ECO:0007669"/>
    <property type="project" value="TreeGrafter"/>
</dbReference>
<dbReference type="SUPFAM" id="SSF48508">
    <property type="entry name" value="Nuclear receptor ligand-binding domain"/>
    <property type="match status" value="1"/>
</dbReference>
<evidence type="ECO:0000259" key="10">
    <source>
        <dbReference type="PROSITE" id="PS51030"/>
    </source>
</evidence>
<dbReference type="GO" id="GO:0004879">
    <property type="term" value="F:nuclear receptor activity"/>
    <property type="evidence" value="ECO:0007669"/>
    <property type="project" value="TreeGrafter"/>
</dbReference>
<evidence type="ECO:0000313" key="12">
    <source>
        <dbReference type="EMBL" id="CAF0790857.1"/>
    </source>
</evidence>
<dbReference type="SUPFAM" id="SSF57716">
    <property type="entry name" value="Glucocorticoid receptor-like (DNA-binding domain)"/>
    <property type="match status" value="1"/>
</dbReference>
<evidence type="ECO:0000313" key="14">
    <source>
        <dbReference type="Proteomes" id="UP000663860"/>
    </source>
</evidence>
<keyword evidence="9" id="KW-1133">Transmembrane helix</keyword>
<evidence type="ECO:0000256" key="4">
    <source>
        <dbReference type="ARBA" id="ARBA00023015"/>
    </source>
</evidence>
<organism evidence="12 14">
    <name type="scientific">Adineta steineri</name>
    <dbReference type="NCBI Taxonomy" id="433720"/>
    <lineage>
        <taxon>Eukaryota</taxon>
        <taxon>Metazoa</taxon>
        <taxon>Spiralia</taxon>
        <taxon>Gnathifera</taxon>
        <taxon>Rotifera</taxon>
        <taxon>Eurotatoria</taxon>
        <taxon>Bdelloidea</taxon>
        <taxon>Adinetida</taxon>
        <taxon>Adinetidae</taxon>
        <taxon>Adineta</taxon>
    </lineage>
</organism>
<evidence type="ECO:0000256" key="6">
    <source>
        <dbReference type="ARBA" id="ARBA00023163"/>
    </source>
</evidence>
<name>A0A813S3W9_9BILA</name>
<evidence type="ECO:0000256" key="3">
    <source>
        <dbReference type="ARBA" id="ARBA00022833"/>
    </source>
</evidence>
<evidence type="ECO:0000313" key="13">
    <source>
        <dbReference type="EMBL" id="CAF3608599.1"/>
    </source>
</evidence>
<dbReference type="InterPro" id="IPR013088">
    <property type="entry name" value="Znf_NHR/GATA"/>
</dbReference>
<protein>
    <recommendedName>
        <fullName evidence="15">Nuclear receptor domain-containing protein</fullName>
    </recommendedName>
</protein>
<dbReference type="GO" id="GO:0008270">
    <property type="term" value="F:zinc ion binding"/>
    <property type="evidence" value="ECO:0007669"/>
    <property type="project" value="UniProtKB-KW"/>
</dbReference>
<keyword evidence="9" id="KW-0812">Transmembrane</keyword>
<evidence type="ECO:0000256" key="8">
    <source>
        <dbReference type="ARBA" id="ARBA00023242"/>
    </source>
</evidence>
<accession>A0A813S3W9</accession>
<dbReference type="InterPro" id="IPR035500">
    <property type="entry name" value="NHR-like_dom_sf"/>
</dbReference>
<dbReference type="EMBL" id="CAJNOE010000040">
    <property type="protein sequence ID" value="CAF0790857.1"/>
    <property type="molecule type" value="Genomic_DNA"/>
</dbReference>
<dbReference type="InterPro" id="IPR001628">
    <property type="entry name" value="Znf_hrmn_rcpt"/>
</dbReference>
<dbReference type="AlphaFoldDB" id="A0A813S3W9"/>
<dbReference type="Gene3D" id="3.30.50.10">
    <property type="entry name" value="Erythroid Transcription Factor GATA-1, subunit A"/>
    <property type="match status" value="1"/>
</dbReference>
<dbReference type="InterPro" id="IPR050234">
    <property type="entry name" value="Nuclear_hormone_rcpt_NR1"/>
</dbReference>
<evidence type="ECO:0000256" key="7">
    <source>
        <dbReference type="ARBA" id="ARBA00023170"/>
    </source>
</evidence>
<dbReference type="GO" id="GO:0045944">
    <property type="term" value="P:positive regulation of transcription by RNA polymerase II"/>
    <property type="evidence" value="ECO:0007669"/>
    <property type="project" value="TreeGrafter"/>
</dbReference>
<proteinExistence type="predicted"/>
<keyword evidence="1" id="KW-0479">Metal-binding</keyword>
<dbReference type="Proteomes" id="UP000663860">
    <property type="component" value="Unassembled WGS sequence"/>
</dbReference>
<dbReference type="SMART" id="SM00399">
    <property type="entry name" value="ZnF_C4"/>
    <property type="match status" value="1"/>
</dbReference>
<feature type="transmembrane region" description="Helical" evidence="9">
    <location>
        <begin position="254"/>
        <end position="276"/>
    </location>
</feature>
<keyword evidence="4" id="KW-0805">Transcription regulation</keyword>
<dbReference type="InterPro" id="IPR000536">
    <property type="entry name" value="Nucl_hrmn_rcpt_lig-bd"/>
</dbReference>
<evidence type="ECO:0000256" key="1">
    <source>
        <dbReference type="ARBA" id="ARBA00022723"/>
    </source>
</evidence>
<evidence type="ECO:0000256" key="2">
    <source>
        <dbReference type="ARBA" id="ARBA00022771"/>
    </source>
</evidence>
<evidence type="ECO:0000256" key="9">
    <source>
        <dbReference type="SAM" id="Phobius"/>
    </source>
</evidence>
<reference evidence="12" key="1">
    <citation type="submission" date="2021-02" db="EMBL/GenBank/DDBJ databases">
        <authorList>
            <person name="Nowell W R."/>
        </authorList>
    </citation>
    <scope>NUCLEOTIDE SEQUENCE</scope>
</reference>
<keyword evidence="5" id="KW-0238">DNA-binding</keyword>
<keyword evidence="9" id="KW-0472">Membrane</keyword>
<dbReference type="PROSITE" id="PS51030">
    <property type="entry name" value="NUCLEAR_REC_DBD_2"/>
    <property type="match status" value="1"/>
</dbReference>
<keyword evidence="8" id="KW-0539">Nucleus</keyword>
<dbReference type="Gene3D" id="1.10.565.10">
    <property type="entry name" value="Retinoid X Receptor"/>
    <property type="match status" value="1"/>
</dbReference>
<dbReference type="Pfam" id="PF00105">
    <property type="entry name" value="zf-C4"/>
    <property type="match status" value="1"/>
</dbReference>
<keyword evidence="2" id="KW-0863">Zinc-finger</keyword>
<dbReference type="PRINTS" id="PR00047">
    <property type="entry name" value="STROIDFINGER"/>
</dbReference>
<dbReference type="EMBL" id="CAJOBB010000203">
    <property type="protein sequence ID" value="CAF3608599.1"/>
    <property type="molecule type" value="Genomic_DNA"/>
</dbReference>
<dbReference type="PROSITE" id="PS51843">
    <property type="entry name" value="NR_LBD"/>
    <property type="match status" value="1"/>
</dbReference>
<comment type="caution">
    <text evidence="12">The sequence shown here is derived from an EMBL/GenBank/DDBJ whole genome shotgun (WGS) entry which is preliminary data.</text>
</comment>
<gene>
    <name evidence="12" type="ORF">IZO911_LOCUS6390</name>
    <name evidence="13" type="ORF">KXQ929_LOCUS5518</name>
</gene>
<evidence type="ECO:0000256" key="5">
    <source>
        <dbReference type="ARBA" id="ARBA00023125"/>
    </source>
</evidence>
<dbReference type="PANTHER" id="PTHR24082:SF283">
    <property type="entry name" value="NUCLEAR HORMONE RECEPTOR HR96"/>
    <property type="match status" value="1"/>
</dbReference>
<dbReference type="GO" id="GO:0000122">
    <property type="term" value="P:negative regulation of transcription by RNA polymerase II"/>
    <property type="evidence" value="ECO:0007669"/>
    <property type="project" value="TreeGrafter"/>
</dbReference>
<sequence length="375" mass="43532">MNFSYRSKPGRKKTRKDDDICLICGGRAIGVNFGVQSCSPCKAFFRRNAVKLGTIEFQCRGDGDCPVTGESRRQCNCCRLAKCIRLGMNIKSIRTDDQRLERLQLIESNRQKRATNNQIMIRPPNLLNYSSSSLSSYDQTLLANIFGAYDRTCVMLRFNEELQKSQDYVISLEKVMNSFAHMYMALIEYYKFIPEFSDLSVNIKKTLVKNNLNQLFRINNAVVIKATGITDDVSATIFVRLFPPDLFSESCKCMIALFSFIYDPILLKLILIVLMFSTHLNIRYDAYQYEHNNENATERIFAIQNIYVELLWRYILYRCSSFQQAVKLFSSFITQLVYSQYVNTKLNEYVAKISPNQTDQLEPIMKAMWLDEKDK</sequence>
<keyword evidence="3" id="KW-0862">Zinc</keyword>
<keyword evidence="6" id="KW-0804">Transcription</keyword>
<dbReference type="PANTHER" id="PTHR24082">
    <property type="entry name" value="NUCLEAR HORMONE RECEPTOR"/>
    <property type="match status" value="1"/>
</dbReference>
<evidence type="ECO:0008006" key="15">
    <source>
        <dbReference type="Google" id="ProtNLM"/>
    </source>
</evidence>
<dbReference type="Proteomes" id="UP000663868">
    <property type="component" value="Unassembled WGS sequence"/>
</dbReference>
<dbReference type="GO" id="GO:0030154">
    <property type="term" value="P:cell differentiation"/>
    <property type="evidence" value="ECO:0007669"/>
    <property type="project" value="TreeGrafter"/>
</dbReference>
<evidence type="ECO:0000259" key="11">
    <source>
        <dbReference type="PROSITE" id="PS51843"/>
    </source>
</evidence>
<keyword evidence="7" id="KW-0675">Receptor</keyword>
<feature type="domain" description="NR LBD" evidence="11">
    <location>
        <begin position="137"/>
        <end position="372"/>
    </location>
</feature>